<dbReference type="Pfam" id="PF00305">
    <property type="entry name" value="Lipoxygenase"/>
    <property type="match status" value="1"/>
</dbReference>
<dbReference type="InterPro" id="IPR000907">
    <property type="entry name" value="LipOase"/>
</dbReference>
<evidence type="ECO:0000256" key="1">
    <source>
        <dbReference type="ARBA" id="ARBA00021175"/>
    </source>
</evidence>
<evidence type="ECO:0000313" key="8">
    <source>
        <dbReference type="Proteomes" id="UP000094526"/>
    </source>
</evidence>
<accession>A0A1C1CN54</accession>
<dbReference type="STRING" id="86049.A0A1C1CN54"/>
<dbReference type="VEuPathDB" id="FungiDB:G647_08859"/>
<sequence length="642" mass="71237">MDVGPRPDEDDGSRLYKRVRHGTHKSDGDSHRRARQLRSFCWQLTILAIPDESPSTRFQSSRAGRRSNLRSRVSCGAQAIDVGEPFSPSAFFFAEEWSTLVPDKIARHHGKAIAGGPAFPSGALGLVKVAADQALIQLDEAPILAAITVDRADSTLSAPQYNGLQTLDDYTRIYDGHWKETLPNGPVPGVLTNYTQDLLFSMERLSISPYQVKRLNPSSDTLQFNVDDDLATNITGMTLEQLFQSGRLFYADYRDQKNLTPTERFAAACDAFFYIDQTSGDFLPLAIRTNVGSNLIYTPMDEPDDWLLAKIMYNVNDFWFAQWNHLASTHEVVQIAYLAAIRTLSDEHPVLALLNRIMYEVYAIQPLAETLLFLPGAAVDQVFAYTGSSARDYTTGLYNSGSGRFQANYFTTDLQSRGLINSDFGPALKHFPFYEDASTIYNAIHAFMTSFVNSYYAKDSDVTADQEMQAWVKDAQGPAKAIDFPSITTRSALIDALSHMAHLVSTAHHTVNTNELLSVSSTLPFHTPSLYQPPPPAKGVTNVVDFLPPLEKVETQLSTAAIFVRPFFVGTDRTLMHMFDDSAMLGRMNTATQTAAATFYSSMQTFSQQVAARKFDQNGLSQGMPFVWQALDPNVAPYSITS</sequence>
<dbReference type="InterPro" id="IPR036226">
    <property type="entry name" value="LipOase_C_sf"/>
</dbReference>
<evidence type="ECO:0000256" key="3">
    <source>
        <dbReference type="ARBA" id="ARBA00022964"/>
    </source>
</evidence>
<dbReference type="Gene3D" id="3.10.450.60">
    <property type="match status" value="1"/>
</dbReference>
<keyword evidence="3" id="KW-0223">Dioxygenase</keyword>
<dbReference type="eggNOG" id="ENOG502S8IY">
    <property type="taxonomic scope" value="Eukaryota"/>
</dbReference>
<dbReference type="Gene3D" id="1.20.245.10">
    <property type="entry name" value="Lipoxygenase-1, Domain 5"/>
    <property type="match status" value="1"/>
</dbReference>
<dbReference type="GO" id="GO:0034440">
    <property type="term" value="P:lipid oxidation"/>
    <property type="evidence" value="ECO:0007669"/>
    <property type="project" value="InterPro"/>
</dbReference>
<reference evidence="8" key="1">
    <citation type="submission" date="2015-07" db="EMBL/GenBank/DDBJ databases">
        <authorList>
            <person name="Teixeira M.M."/>
            <person name="Souza R.C."/>
            <person name="Almeida L.G."/>
            <person name="Vicente V.A."/>
            <person name="de Hoog S."/>
            <person name="Bocca A.L."/>
            <person name="de Almeida S.R."/>
            <person name="Vasconcelos A.T."/>
            <person name="Felipe M.S."/>
        </authorList>
    </citation>
    <scope>NUCLEOTIDE SEQUENCE [LARGE SCALE GENOMIC DNA]</scope>
    <source>
        <strain evidence="8">KSF</strain>
    </source>
</reference>
<dbReference type="AlphaFoldDB" id="A0A1C1CN54"/>
<proteinExistence type="predicted"/>
<dbReference type="OrthoDB" id="407298at2759"/>
<keyword evidence="8" id="KW-1185">Reference proteome</keyword>
<dbReference type="GO" id="GO:0046872">
    <property type="term" value="F:metal ion binding"/>
    <property type="evidence" value="ECO:0007669"/>
    <property type="project" value="UniProtKB-KW"/>
</dbReference>
<gene>
    <name evidence="7" type="ORF">CLCR_06804</name>
</gene>
<dbReference type="PANTHER" id="PTHR11771">
    <property type="entry name" value="LIPOXYGENASE"/>
    <property type="match status" value="1"/>
</dbReference>
<comment type="caution">
    <text evidence="7">The sequence shown here is derived from an EMBL/GenBank/DDBJ whole genome shotgun (WGS) entry which is preliminary data.</text>
</comment>
<dbReference type="Proteomes" id="UP000094526">
    <property type="component" value="Unassembled WGS sequence"/>
</dbReference>
<evidence type="ECO:0000256" key="5">
    <source>
        <dbReference type="SAM" id="MobiDB-lite"/>
    </source>
</evidence>
<dbReference type="InterPro" id="IPR013819">
    <property type="entry name" value="LipOase_C"/>
</dbReference>
<evidence type="ECO:0000256" key="2">
    <source>
        <dbReference type="ARBA" id="ARBA00022723"/>
    </source>
</evidence>
<evidence type="ECO:0000259" key="6">
    <source>
        <dbReference type="PROSITE" id="PS51393"/>
    </source>
</evidence>
<dbReference type="SUPFAM" id="SSF48484">
    <property type="entry name" value="Lipoxigenase"/>
    <property type="match status" value="1"/>
</dbReference>
<dbReference type="EMBL" id="LGRB01000010">
    <property type="protein sequence ID" value="OCT49944.1"/>
    <property type="molecule type" value="Genomic_DNA"/>
</dbReference>
<keyword evidence="2" id="KW-0479">Metal-binding</keyword>
<protein>
    <recommendedName>
        <fullName evidence="1">Manganese lipoxygenase</fullName>
    </recommendedName>
</protein>
<dbReference type="VEuPathDB" id="FungiDB:CLCR_06804"/>
<keyword evidence="4" id="KW-0560">Oxidoreductase</keyword>
<name>A0A1C1CN54_9EURO</name>
<evidence type="ECO:0000256" key="4">
    <source>
        <dbReference type="ARBA" id="ARBA00023002"/>
    </source>
</evidence>
<evidence type="ECO:0000313" key="7">
    <source>
        <dbReference type="EMBL" id="OCT49944.1"/>
    </source>
</evidence>
<feature type="domain" description="Lipoxygenase" evidence="6">
    <location>
        <begin position="47"/>
        <end position="642"/>
    </location>
</feature>
<organism evidence="7 8">
    <name type="scientific">Cladophialophora carrionii</name>
    <dbReference type="NCBI Taxonomy" id="86049"/>
    <lineage>
        <taxon>Eukaryota</taxon>
        <taxon>Fungi</taxon>
        <taxon>Dikarya</taxon>
        <taxon>Ascomycota</taxon>
        <taxon>Pezizomycotina</taxon>
        <taxon>Eurotiomycetes</taxon>
        <taxon>Chaetothyriomycetidae</taxon>
        <taxon>Chaetothyriales</taxon>
        <taxon>Herpotrichiellaceae</taxon>
        <taxon>Cladophialophora</taxon>
    </lineage>
</organism>
<dbReference type="GO" id="GO:0050584">
    <property type="term" value="F:linoleate 11-lipoxygenase activity"/>
    <property type="evidence" value="ECO:0007669"/>
    <property type="project" value="UniProtKB-ARBA"/>
</dbReference>
<dbReference type="PROSITE" id="PS51393">
    <property type="entry name" value="LIPOXYGENASE_3"/>
    <property type="match status" value="1"/>
</dbReference>
<dbReference type="GO" id="GO:0043651">
    <property type="term" value="P:linoleic acid metabolic process"/>
    <property type="evidence" value="ECO:0007669"/>
    <property type="project" value="UniProtKB-ARBA"/>
</dbReference>
<feature type="region of interest" description="Disordered" evidence="5">
    <location>
        <begin position="1"/>
        <end position="32"/>
    </location>
</feature>